<proteinExistence type="predicted"/>
<name>A0A840PWY9_URETH</name>
<accession>A0A840PWY9</accession>
<gene>
    <name evidence="2" type="ORF">HNR36_002216</name>
</gene>
<dbReference type="Proteomes" id="UP000557217">
    <property type="component" value="Unassembled WGS sequence"/>
</dbReference>
<dbReference type="Pfam" id="PF08378">
    <property type="entry name" value="NERD"/>
    <property type="match status" value="1"/>
</dbReference>
<evidence type="ECO:0000313" key="3">
    <source>
        <dbReference type="Proteomes" id="UP000557217"/>
    </source>
</evidence>
<protein>
    <submittedName>
        <fullName evidence="2">Ribosomal protein S27AE</fullName>
    </submittedName>
</protein>
<dbReference type="InterPro" id="IPR011528">
    <property type="entry name" value="NERD"/>
</dbReference>
<dbReference type="RefSeq" id="WP_168412736.1">
    <property type="nucleotide sequence ID" value="NZ_JAAXPW010000038.1"/>
</dbReference>
<keyword evidence="2" id="KW-0687">Ribonucleoprotein</keyword>
<feature type="domain" description="NERD" evidence="1">
    <location>
        <begin position="41"/>
        <end position="157"/>
    </location>
</feature>
<evidence type="ECO:0000313" key="2">
    <source>
        <dbReference type="EMBL" id="MBB5149824.1"/>
    </source>
</evidence>
<sequence length="314" mass="36371">MLLKPYKTSDYKIALESLHKRLNPGHEKAFKIEEELSLQEAGENGEKHLLTILTENQLPKNTYILHNISIKSIITIQIDIILISPSWCLILEVKNLNGELTFTNNPPQLICVKEDKKLSYRSPEAQIDQYILGLTTFLEQHQIKVPIYGAIVLPYNNAIIDKPPSKYPLFMGRGIIQYIWSLPKKEVIPSKQVGELLIQYSKERIWDHFPLTQYYSINPQEIRTGVECPNCGTIPMKRLKRTWHCEKCNTRSMYAHEKALRDYYMLINKTISPSEAMNYLRLRNRFEATRILKANSKSRTGNTTACKYELSING</sequence>
<dbReference type="GO" id="GO:0005840">
    <property type="term" value="C:ribosome"/>
    <property type="evidence" value="ECO:0007669"/>
    <property type="project" value="UniProtKB-KW"/>
</dbReference>
<dbReference type="EMBL" id="JACHGZ010000029">
    <property type="protein sequence ID" value="MBB5149824.1"/>
    <property type="molecule type" value="Genomic_DNA"/>
</dbReference>
<keyword evidence="2" id="KW-0689">Ribosomal protein</keyword>
<dbReference type="AlphaFoldDB" id="A0A840PWY9"/>
<organism evidence="2 3">
    <name type="scientific">Ureibacillus thermosphaericus</name>
    <dbReference type="NCBI Taxonomy" id="51173"/>
    <lineage>
        <taxon>Bacteria</taxon>
        <taxon>Bacillati</taxon>
        <taxon>Bacillota</taxon>
        <taxon>Bacilli</taxon>
        <taxon>Bacillales</taxon>
        <taxon>Caryophanaceae</taxon>
        <taxon>Ureibacillus</taxon>
    </lineage>
</organism>
<comment type="caution">
    <text evidence="2">The sequence shown here is derived from an EMBL/GenBank/DDBJ whole genome shotgun (WGS) entry which is preliminary data.</text>
</comment>
<keyword evidence="3" id="KW-1185">Reference proteome</keyword>
<evidence type="ECO:0000259" key="1">
    <source>
        <dbReference type="PROSITE" id="PS50965"/>
    </source>
</evidence>
<dbReference type="PROSITE" id="PS50965">
    <property type="entry name" value="NERD"/>
    <property type="match status" value="1"/>
</dbReference>
<reference evidence="2 3" key="1">
    <citation type="submission" date="2020-08" db="EMBL/GenBank/DDBJ databases">
        <title>Genomic Encyclopedia of Type Strains, Phase IV (KMG-IV): sequencing the most valuable type-strain genomes for metagenomic binning, comparative biology and taxonomic classification.</title>
        <authorList>
            <person name="Goeker M."/>
        </authorList>
    </citation>
    <scope>NUCLEOTIDE SEQUENCE [LARGE SCALE GENOMIC DNA]</scope>
    <source>
        <strain evidence="2 3">DSM 10633</strain>
    </source>
</reference>